<keyword evidence="4" id="KW-1185">Reference proteome</keyword>
<evidence type="ECO:0000313" key="3">
    <source>
        <dbReference type="EMBL" id="QEQ95073.1"/>
    </source>
</evidence>
<evidence type="ECO:0000256" key="1">
    <source>
        <dbReference type="SAM" id="Coils"/>
    </source>
</evidence>
<feature type="coiled-coil region" evidence="1">
    <location>
        <begin position="178"/>
        <end position="205"/>
    </location>
</feature>
<proteinExistence type="predicted"/>
<gene>
    <name evidence="3" type="ORF">pEpSNUABM01_247</name>
</gene>
<keyword evidence="2" id="KW-1133">Transmembrane helix</keyword>
<name>A0A5J6DBL0_9CAUD</name>
<reference evidence="3 4" key="1">
    <citation type="submission" date="2019-07" db="EMBL/GenBank/DDBJ databases">
        <title>Complete genome sequence of bacteriophages infecting Erwinia pyrifoliae.</title>
        <authorList>
            <person name="Kim S.G."/>
            <person name="Park S.C."/>
        </authorList>
    </citation>
    <scope>NUCLEOTIDE SEQUENCE [LARGE SCALE GENOMIC DNA]</scope>
</reference>
<organism evidence="3 4">
    <name type="scientific">Erwinia phage pEp_SNUABM_01</name>
    <dbReference type="NCBI Taxonomy" id="2601643"/>
    <lineage>
        <taxon>Viruses</taxon>
        <taxon>Duplodnaviria</taxon>
        <taxon>Heunggongvirae</taxon>
        <taxon>Uroviricota</taxon>
        <taxon>Caudoviricetes</taxon>
        <taxon>Vequintavirinae</taxon>
        <taxon>Henunavirus</taxon>
        <taxon>Henunavirus SNUABM01</taxon>
    </lineage>
</organism>
<dbReference type="Proteomes" id="UP000326545">
    <property type="component" value="Segment"/>
</dbReference>
<keyword evidence="2" id="KW-0472">Membrane</keyword>
<sequence length="208" mass="23126">MSWAFLVYAIDVLSTDGKYGGFGFLLFFTTIVYVGLWIARMMEAEEADKKTINLHVGKVVTLAKDFDDLTAGEKIVITNVDRSDETVKIRYPNGHTSNWLAAGNIHQVALPDDQAPPFRDLLKPLRRIVAGFAFIFLMGIAYANFMPSKDTAYKMLAAYVGQTVVETPEVRETAGNAIDFLNKAIKKYSSELDADEAAKAKTETKQEK</sequence>
<feature type="transmembrane region" description="Helical" evidence="2">
    <location>
        <begin position="20"/>
        <end position="39"/>
    </location>
</feature>
<keyword evidence="1" id="KW-0175">Coiled coil</keyword>
<keyword evidence="2" id="KW-0812">Transmembrane</keyword>
<evidence type="ECO:0000256" key="2">
    <source>
        <dbReference type="SAM" id="Phobius"/>
    </source>
</evidence>
<dbReference type="EMBL" id="MN184887">
    <property type="protein sequence ID" value="QEQ95073.1"/>
    <property type="molecule type" value="Genomic_DNA"/>
</dbReference>
<feature type="transmembrane region" description="Helical" evidence="2">
    <location>
        <begin position="128"/>
        <end position="145"/>
    </location>
</feature>
<accession>A0A5J6DBL0</accession>
<evidence type="ECO:0000313" key="4">
    <source>
        <dbReference type="Proteomes" id="UP000326545"/>
    </source>
</evidence>
<protein>
    <submittedName>
        <fullName evidence="3">Putative membrane protein</fullName>
    </submittedName>
</protein>